<reference evidence="2" key="1">
    <citation type="submission" date="2023-06" db="EMBL/GenBank/DDBJ databases">
        <title>Genome-scale phylogeny and comparative genomics of the fungal order Sordariales.</title>
        <authorList>
            <consortium name="Lawrence Berkeley National Laboratory"/>
            <person name="Hensen N."/>
            <person name="Bonometti L."/>
            <person name="Westerberg I."/>
            <person name="Brannstrom I.O."/>
            <person name="Guillou S."/>
            <person name="Cros-Aarteil S."/>
            <person name="Calhoun S."/>
            <person name="Haridas S."/>
            <person name="Kuo A."/>
            <person name="Mondo S."/>
            <person name="Pangilinan J."/>
            <person name="Riley R."/>
            <person name="LaButti K."/>
            <person name="Andreopoulos B."/>
            <person name="Lipzen A."/>
            <person name="Chen C."/>
            <person name="Yanf M."/>
            <person name="Daum C."/>
            <person name="Ng V."/>
            <person name="Clum A."/>
            <person name="Steindorff A."/>
            <person name="Ohm R."/>
            <person name="Martin F."/>
            <person name="Silar P."/>
            <person name="Natvig D."/>
            <person name="Lalanne C."/>
            <person name="Gautier V."/>
            <person name="Ament-velasquez S.L."/>
            <person name="Kruys A."/>
            <person name="Hutchinson M.I."/>
            <person name="Powell A.J."/>
            <person name="Barry K."/>
            <person name="Miller A.N."/>
            <person name="Grigoriev I.V."/>
            <person name="Debuchy R."/>
            <person name="Gladieux P."/>
            <person name="Thoren M.H."/>
            <person name="Johannesson H."/>
        </authorList>
    </citation>
    <scope>NUCLEOTIDE SEQUENCE</scope>
    <source>
        <strain evidence="2">SMH3187-1</strain>
    </source>
</reference>
<evidence type="ECO:0000313" key="3">
    <source>
        <dbReference type="Proteomes" id="UP001172155"/>
    </source>
</evidence>
<evidence type="ECO:0000313" key="2">
    <source>
        <dbReference type="EMBL" id="KAK0740309.1"/>
    </source>
</evidence>
<sequence length="396" mass="43871">MDPSPPSPPSSDEPPPNPTSAPITPTNIATHPPEFTLRPPRPQLGPPNSHLGNLSTPGDLVDFAHEPDQHAPAAEPNGSPTSPPETPFQGDLLDQLRQLTTGNPLINPGVPPTGGNQLTTPARQAVDEMRVGTQAMENFITRMEKIEHQFDRINDRFSRVNNMLADLKMSNIELGEEIKKSVSSKGGNPTNDGRPAARDLLDLIKTLVSGMGLHGRVDGLMARTAAVEKAVNASAETQAKRLDNYTRHLVDVEKLCRDGLGRVDNYAKDLVDVAKLCRDGFSRVDTEMDTFEAWVGKAFKLTHDRFDGVARFLHRVMQAKQLQDKRDINKQKSVNDTCSRRINSLNRRLEEMEQVRVPEKVPEKGVGSNTVVRQDFRGYRPPRLPDRTGRIRSLSM</sequence>
<proteinExistence type="predicted"/>
<feature type="compositionally biased region" description="Low complexity" evidence="1">
    <location>
        <begin position="20"/>
        <end position="30"/>
    </location>
</feature>
<dbReference type="EMBL" id="JAUKUD010000006">
    <property type="protein sequence ID" value="KAK0740309.1"/>
    <property type="molecule type" value="Genomic_DNA"/>
</dbReference>
<organism evidence="2 3">
    <name type="scientific">Schizothecium vesticola</name>
    <dbReference type="NCBI Taxonomy" id="314040"/>
    <lineage>
        <taxon>Eukaryota</taxon>
        <taxon>Fungi</taxon>
        <taxon>Dikarya</taxon>
        <taxon>Ascomycota</taxon>
        <taxon>Pezizomycotina</taxon>
        <taxon>Sordariomycetes</taxon>
        <taxon>Sordariomycetidae</taxon>
        <taxon>Sordariales</taxon>
        <taxon>Schizotheciaceae</taxon>
        <taxon>Schizothecium</taxon>
    </lineage>
</organism>
<evidence type="ECO:0000256" key="1">
    <source>
        <dbReference type="SAM" id="MobiDB-lite"/>
    </source>
</evidence>
<name>A0AA40JYQ6_9PEZI</name>
<keyword evidence="3" id="KW-1185">Reference proteome</keyword>
<protein>
    <submittedName>
        <fullName evidence="2">Uncharacterized protein</fullName>
    </submittedName>
</protein>
<comment type="caution">
    <text evidence="2">The sequence shown here is derived from an EMBL/GenBank/DDBJ whole genome shotgun (WGS) entry which is preliminary data.</text>
</comment>
<feature type="compositionally biased region" description="Pro residues" evidence="1">
    <location>
        <begin position="1"/>
        <end position="19"/>
    </location>
</feature>
<dbReference type="AlphaFoldDB" id="A0AA40JYQ6"/>
<dbReference type="Proteomes" id="UP001172155">
    <property type="component" value="Unassembled WGS sequence"/>
</dbReference>
<feature type="region of interest" description="Disordered" evidence="1">
    <location>
        <begin position="1"/>
        <end position="90"/>
    </location>
</feature>
<feature type="region of interest" description="Disordered" evidence="1">
    <location>
        <begin position="376"/>
        <end position="396"/>
    </location>
</feature>
<feature type="compositionally biased region" description="Basic and acidic residues" evidence="1">
    <location>
        <begin position="376"/>
        <end position="389"/>
    </location>
</feature>
<accession>A0AA40JYQ6</accession>
<gene>
    <name evidence="2" type="ORF">B0T18DRAFT_206943</name>
</gene>